<sequence length="327" mass="37853">MGDGLAGTKEAANSTIWWFSRRTVLMTVPDSGATRREENHWRLLCFWIVKGEGSISLTIEKIILNPLSISFIYMKCMTSRHTRRNAQGELATFTNQELARLERTNRQQPRQTDTTMGDHANQEQLTAQLQQMQQQMLQMQQTIQAQQDAAEQAALAQQEQQAQTGWRTRMNAKSEPPVALRTIMYYLLLRHITISVFKKKKKNEINVMEKGKKEKKHGATGKVEQEVGLELHWMGDGLAGTKEAANSAIWWFSRRTVLMTVPDSGATRPPVALIYHIFLFLFTFYAILERRKPLETFVLLDCKGRRLHLSHHREDYPEPSFYLFYLH</sequence>
<protein>
    <submittedName>
        <fullName evidence="3">Uncharacterized protein</fullName>
    </submittedName>
</protein>
<evidence type="ECO:0000256" key="1">
    <source>
        <dbReference type="SAM" id="Coils"/>
    </source>
</evidence>
<feature type="non-terminal residue" evidence="3">
    <location>
        <position position="327"/>
    </location>
</feature>
<evidence type="ECO:0000313" key="4">
    <source>
        <dbReference type="Proteomes" id="UP000823674"/>
    </source>
</evidence>
<keyword evidence="2" id="KW-0472">Membrane</keyword>
<reference evidence="3 4" key="1">
    <citation type="submission" date="2021-03" db="EMBL/GenBank/DDBJ databases">
        <authorList>
            <person name="King G.J."/>
            <person name="Bancroft I."/>
            <person name="Baten A."/>
            <person name="Bloomfield J."/>
            <person name="Borpatragohain P."/>
            <person name="He Z."/>
            <person name="Irish N."/>
            <person name="Irwin J."/>
            <person name="Liu K."/>
            <person name="Mauleon R.P."/>
            <person name="Moore J."/>
            <person name="Morris R."/>
            <person name="Ostergaard L."/>
            <person name="Wang B."/>
            <person name="Wells R."/>
        </authorList>
    </citation>
    <scope>NUCLEOTIDE SEQUENCE [LARGE SCALE GENOMIC DNA]</scope>
    <source>
        <strain evidence="3">R-o-18</strain>
        <tissue evidence="3">Leaf</tissue>
    </source>
</reference>
<keyword evidence="2" id="KW-0812">Transmembrane</keyword>
<feature type="coiled-coil region" evidence="1">
    <location>
        <begin position="122"/>
        <end position="149"/>
    </location>
</feature>
<evidence type="ECO:0000313" key="3">
    <source>
        <dbReference type="EMBL" id="KAG5383134.1"/>
    </source>
</evidence>
<gene>
    <name evidence="3" type="primary">A09g503690.1_BraROA</name>
    <name evidence="3" type="ORF">IGI04_034604</name>
</gene>
<proteinExistence type="predicted"/>
<dbReference type="Proteomes" id="UP000823674">
    <property type="component" value="Chromosome A09"/>
</dbReference>
<organism evidence="3 4">
    <name type="scientific">Brassica rapa subsp. trilocularis</name>
    <dbReference type="NCBI Taxonomy" id="1813537"/>
    <lineage>
        <taxon>Eukaryota</taxon>
        <taxon>Viridiplantae</taxon>
        <taxon>Streptophyta</taxon>
        <taxon>Embryophyta</taxon>
        <taxon>Tracheophyta</taxon>
        <taxon>Spermatophyta</taxon>
        <taxon>Magnoliopsida</taxon>
        <taxon>eudicotyledons</taxon>
        <taxon>Gunneridae</taxon>
        <taxon>Pentapetalae</taxon>
        <taxon>rosids</taxon>
        <taxon>malvids</taxon>
        <taxon>Brassicales</taxon>
        <taxon>Brassicaceae</taxon>
        <taxon>Brassiceae</taxon>
        <taxon>Brassica</taxon>
    </lineage>
</organism>
<keyword evidence="4" id="KW-1185">Reference proteome</keyword>
<comment type="caution">
    <text evidence="3">The sequence shown here is derived from an EMBL/GenBank/DDBJ whole genome shotgun (WGS) entry which is preliminary data.</text>
</comment>
<evidence type="ECO:0000256" key="2">
    <source>
        <dbReference type="SAM" id="Phobius"/>
    </source>
</evidence>
<dbReference type="EMBL" id="JADBGQ010000008">
    <property type="protein sequence ID" value="KAG5383134.1"/>
    <property type="molecule type" value="Genomic_DNA"/>
</dbReference>
<keyword evidence="2" id="KW-1133">Transmembrane helix</keyword>
<keyword evidence="1" id="KW-0175">Coiled coil</keyword>
<name>A0ABQ7L999_BRACM</name>
<feature type="transmembrane region" description="Helical" evidence="2">
    <location>
        <begin position="271"/>
        <end position="288"/>
    </location>
</feature>
<accession>A0ABQ7L999</accession>